<evidence type="ECO:0000313" key="1">
    <source>
        <dbReference type="EMBL" id="MFN6548544.1"/>
    </source>
</evidence>
<dbReference type="RefSeq" id="WP_409545955.1">
    <property type="nucleotide sequence ID" value="NZ_JBKBDD010000027.1"/>
</dbReference>
<proteinExistence type="predicted"/>
<dbReference type="EMBL" id="JBKBDD010000027">
    <property type="protein sequence ID" value="MFN6548544.1"/>
    <property type="molecule type" value="Genomic_DNA"/>
</dbReference>
<accession>A0ABW9LMU3</accession>
<evidence type="ECO:0000313" key="2">
    <source>
        <dbReference type="Proteomes" id="UP001635816"/>
    </source>
</evidence>
<name>A0ABW9LMU3_9MYCO</name>
<sequence length="59" mass="6580">MALTATRTGSSRRGAPADSRFRRAVRHVAYVVEHANQDEDPVFITGEYLTVSAVSFWLI</sequence>
<gene>
    <name evidence="1" type="ORF">ACK4CT_35940</name>
</gene>
<reference evidence="1 2" key="1">
    <citation type="submission" date="2024-12" db="EMBL/GenBank/DDBJ databases">
        <title>The coexistence of Mycolicibacterium septicum and Mycolicibacterium nivoides in clinical samples.</title>
        <authorList>
            <person name="Wang C."/>
            <person name="Feng Y."/>
            <person name="Zong Z."/>
        </authorList>
    </citation>
    <scope>NUCLEOTIDE SEQUENCE [LARGE SCALE GENOMIC DNA]</scope>
    <source>
        <strain evidence="1 2">120309</strain>
    </source>
</reference>
<keyword evidence="2" id="KW-1185">Reference proteome</keyword>
<protein>
    <submittedName>
        <fullName evidence="1">Uncharacterized protein</fullName>
    </submittedName>
</protein>
<comment type="caution">
    <text evidence="1">The sequence shown here is derived from an EMBL/GenBank/DDBJ whole genome shotgun (WGS) entry which is preliminary data.</text>
</comment>
<dbReference type="Proteomes" id="UP001635816">
    <property type="component" value="Unassembled WGS sequence"/>
</dbReference>
<organism evidence="1 2">
    <name type="scientific">Mycolicibacterium nivoides</name>
    <dbReference type="NCBI Taxonomy" id="2487344"/>
    <lineage>
        <taxon>Bacteria</taxon>
        <taxon>Bacillati</taxon>
        <taxon>Actinomycetota</taxon>
        <taxon>Actinomycetes</taxon>
        <taxon>Mycobacteriales</taxon>
        <taxon>Mycobacteriaceae</taxon>
        <taxon>Mycolicibacterium</taxon>
    </lineage>
</organism>